<keyword evidence="1" id="KW-1133">Transmembrane helix</keyword>
<dbReference type="RefSeq" id="WP_181536288.1">
    <property type="nucleotide sequence ID" value="NZ_JACDUU010000001.1"/>
</dbReference>
<proteinExistence type="predicted"/>
<dbReference type="InterPro" id="IPR058725">
    <property type="entry name" value="YczF"/>
</dbReference>
<protein>
    <submittedName>
        <fullName evidence="2">Uncharacterized protein</fullName>
    </submittedName>
</protein>
<dbReference type="AlphaFoldDB" id="A0A7V9YXY5"/>
<evidence type="ECO:0000256" key="1">
    <source>
        <dbReference type="SAM" id="Phobius"/>
    </source>
</evidence>
<feature type="transmembrane region" description="Helical" evidence="1">
    <location>
        <begin position="48"/>
        <end position="67"/>
    </location>
</feature>
<accession>A0A7V9YXY5</accession>
<dbReference type="Pfam" id="PF26310">
    <property type="entry name" value="YczF"/>
    <property type="match status" value="1"/>
</dbReference>
<reference evidence="2 3" key="1">
    <citation type="submission" date="2020-07" db="EMBL/GenBank/DDBJ databases">
        <title>Genomic Encyclopedia of Type Strains, Phase IV (KMG-IV): sequencing the most valuable type-strain genomes for metagenomic binning, comparative biology and taxonomic classification.</title>
        <authorList>
            <person name="Goeker M."/>
        </authorList>
    </citation>
    <scope>NUCLEOTIDE SEQUENCE [LARGE SCALE GENOMIC DNA]</scope>
    <source>
        <strain evidence="2 3">DSM 25220</strain>
    </source>
</reference>
<dbReference type="Proteomes" id="UP000580891">
    <property type="component" value="Unassembled WGS sequence"/>
</dbReference>
<comment type="caution">
    <text evidence="2">The sequence shown here is derived from an EMBL/GenBank/DDBJ whole genome shotgun (WGS) entry which is preliminary data.</text>
</comment>
<dbReference type="EMBL" id="JACDUU010000001">
    <property type="protein sequence ID" value="MBA2870497.1"/>
    <property type="molecule type" value="Genomic_DNA"/>
</dbReference>
<keyword evidence="1" id="KW-0812">Transmembrane</keyword>
<evidence type="ECO:0000313" key="2">
    <source>
        <dbReference type="EMBL" id="MBA2870497.1"/>
    </source>
</evidence>
<sequence length="74" mass="8585">MKLFGISLLIASILMGVAIGMDMLMGFQWRQSIQNVLNPFRVMETPELFILFLLLILWALDTLVALFRQKQRET</sequence>
<organism evidence="2 3">
    <name type="scientific">[Anoxybacillus] calidus</name>
    <dbReference type="NCBI Taxonomy" id="575178"/>
    <lineage>
        <taxon>Bacteria</taxon>
        <taxon>Bacillati</taxon>
        <taxon>Bacillota</taxon>
        <taxon>Bacilli</taxon>
        <taxon>Bacillales</taxon>
        <taxon>Anoxybacillaceae</taxon>
        <taxon>Paranoxybacillus</taxon>
    </lineage>
</organism>
<gene>
    <name evidence="2" type="ORF">HNQ85_000755</name>
</gene>
<name>A0A7V9YXY5_9BACL</name>
<evidence type="ECO:0000313" key="3">
    <source>
        <dbReference type="Proteomes" id="UP000580891"/>
    </source>
</evidence>
<keyword evidence="3" id="KW-1185">Reference proteome</keyword>
<keyword evidence="1" id="KW-0472">Membrane</keyword>